<dbReference type="Proteomes" id="UP001281147">
    <property type="component" value="Unassembled WGS sequence"/>
</dbReference>
<dbReference type="EMBL" id="JAUTXU010000077">
    <property type="protein sequence ID" value="KAK3711316.1"/>
    <property type="molecule type" value="Genomic_DNA"/>
</dbReference>
<comment type="caution">
    <text evidence="1">The sequence shown here is derived from an EMBL/GenBank/DDBJ whole genome shotgun (WGS) entry which is preliminary data.</text>
</comment>
<name>A0ACC3N8L2_9PEZI</name>
<gene>
    <name evidence="1" type="ORF">LTR37_009696</name>
</gene>
<accession>A0ACC3N8L2</accession>
<evidence type="ECO:0000313" key="1">
    <source>
        <dbReference type="EMBL" id="KAK3711316.1"/>
    </source>
</evidence>
<protein>
    <submittedName>
        <fullName evidence="1">Uncharacterized protein</fullName>
    </submittedName>
</protein>
<sequence>MEAQLDPIFQKTVDSKRIPGVAAVALDVNGNYLFSKGYGNIVAGDETSSKVTTETPAMIWSCTKLVTCVAALQLVEQGKINLNDPASKYVPKIKDIQLVKGWNDDGSPVLVAPEKEILVLHLFTHTAGMAYDFFHPDILKWRIAKDQPPVAYATRSSMEEYTSPLIFEPGSRWEYGVSIDWLGLIVGQVSGLGLAEYVDQHIVQPLGLKNTGLKLSAEQGNNFFTVHTKDADGNLTSTPLRLAEDPEVVGGGHYLYSSCDDYAQFLLALTNNGTHPKSSVTLLKPETVKKYIFTDMLPEVGCSNEGVGTIPSTVPAVSCTGEMLPGVSKGWSLGGLVNNESVLNGRSKGSTAWAGLGNCYFWMDPSAGKLGFVVSAVLPFFDKDVLHLADALERAVYGKPMAKEAGESGSNFEGGNSKVDSHEILMLSSSKTGW</sequence>
<proteinExistence type="predicted"/>
<organism evidence="1 2">
    <name type="scientific">Vermiconidia calcicola</name>
    <dbReference type="NCBI Taxonomy" id="1690605"/>
    <lineage>
        <taxon>Eukaryota</taxon>
        <taxon>Fungi</taxon>
        <taxon>Dikarya</taxon>
        <taxon>Ascomycota</taxon>
        <taxon>Pezizomycotina</taxon>
        <taxon>Dothideomycetes</taxon>
        <taxon>Dothideomycetidae</taxon>
        <taxon>Mycosphaerellales</taxon>
        <taxon>Extremaceae</taxon>
        <taxon>Vermiconidia</taxon>
    </lineage>
</organism>
<evidence type="ECO:0000313" key="2">
    <source>
        <dbReference type="Proteomes" id="UP001281147"/>
    </source>
</evidence>
<reference evidence="1" key="1">
    <citation type="submission" date="2023-07" db="EMBL/GenBank/DDBJ databases">
        <title>Black Yeasts Isolated from many extreme environments.</title>
        <authorList>
            <person name="Coleine C."/>
            <person name="Stajich J.E."/>
            <person name="Selbmann L."/>
        </authorList>
    </citation>
    <scope>NUCLEOTIDE SEQUENCE</scope>
    <source>
        <strain evidence="1">CCFEE 5714</strain>
    </source>
</reference>
<keyword evidence="2" id="KW-1185">Reference proteome</keyword>